<accession>A0AAD7RKD6</accession>
<feature type="transmembrane region" description="Helical" evidence="1">
    <location>
        <begin position="12"/>
        <end position="35"/>
    </location>
</feature>
<protein>
    <submittedName>
        <fullName evidence="2">Uncharacterized protein</fullName>
    </submittedName>
</protein>
<reference evidence="2" key="1">
    <citation type="journal article" date="2023" name="Science">
        <title>Genome structures resolve the early diversification of teleost fishes.</title>
        <authorList>
            <person name="Parey E."/>
            <person name="Louis A."/>
            <person name="Montfort J."/>
            <person name="Bouchez O."/>
            <person name="Roques C."/>
            <person name="Iampietro C."/>
            <person name="Lluch J."/>
            <person name="Castinel A."/>
            <person name="Donnadieu C."/>
            <person name="Desvignes T."/>
            <person name="Floi Bucao C."/>
            <person name="Jouanno E."/>
            <person name="Wen M."/>
            <person name="Mejri S."/>
            <person name="Dirks R."/>
            <person name="Jansen H."/>
            <person name="Henkel C."/>
            <person name="Chen W.J."/>
            <person name="Zahm M."/>
            <person name="Cabau C."/>
            <person name="Klopp C."/>
            <person name="Thompson A.W."/>
            <person name="Robinson-Rechavi M."/>
            <person name="Braasch I."/>
            <person name="Lecointre G."/>
            <person name="Bobe J."/>
            <person name="Postlethwait J.H."/>
            <person name="Berthelot C."/>
            <person name="Roest Crollius H."/>
            <person name="Guiguen Y."/>
        </authorList>
    </citation>
    <scope>NUCLEOTIDE SEQUENCE</scope>
    <source>
        <strain evidence="2">NC1722</strain>
    </source>
</reference>
<sequence>MSTITLFLSEVRLWTLLAGIFLPVSLLLILMIAYLRCELIEVEAELAEARCPRDTAYQLCHRRRRTAGEQTRT</sequence>
<evidence type="ECO:0000313" key="3">
    <source>
        <dbReference type="Proteomes" id="UP001221898"/>
    </source>
</evidence>
<keyword evidence="1" id="KW-0812">Transmembrane</keyword>
<dbReference type="Proteomes" id="UP001221898">
    <property type="component" value="Unassembled WGS sequence"/>
</dbReference>
<gene>
    <name evidence="2" type="ORF">AAFF_G00178680</name>
</gene>
<keyword evidence="1" id="KW-1133">Transmembrane helix</keyword>
<evidence type="ECO:0000256" key="1">
    <source>
        <dbReference type="SAM" id="Phobius"/>
    </source>
</evidence>
<proteinExistence type="predicted"/>
<evidence type="ECO:0000313" key="2">
    <source>
        <dbReference type="EMBL" id="KAJ8385906.1"/>
    </source>
</evidence>
<dbReference type="AlphaFoldDB" id="A0AAD7RKD6"/>
<comment type="caution">
    <text evidence="2">The sequence shown here is derived from an EMBL/GenBank/DDBJ whole genome shotgun (WGS) entry which is preliminary data.</text>
</comment>
<keyword evidence="1" id="KW-0472">Membrane</keyword>
<dbReference type="EMBL" id="JAINUG010000238">
    <property type="protein sequence ID" value="KAJ8385906.1"/>
    <property type="molecule type" value="Genomic_DNA"/>
</dbReference>
<name>A0AAD7RKD6_9TELE</name>
<organism evidence="2 3">
    <name type="scientific">Aldrovandia affinis</name>
    <dbReference type="NCBI Taxonomy" id="143900"/>
    <lineage>
        <taxon>Eukaryota</taxon>
        <taxon>Metazoa</taxon>
        <taxon>Chordata</taxon>
        <taxon>Craniata</taxon>
        <taxon>Vertebrata</taxon>
        <taxon>Euteleostomi</taxon>
        <taxon>Actinopterygii</taxon>
        <taxon>Neopterygii</taxon>
        <taxon>Teleostei</taxon>
        <taxon>Notacanthiformes</taxon>
        <taxon>Halosauridae</taxon>
        <taxon>Aldrovandia</taxon>
    </lineage>
</organism>
<keyword evidence="3" id="KW-1185">Reference proteome</keyword>